<dbReference type="PANTHER" id="PTHR39339">
    <property type="entry name" value="SLR1444 PROTEIN"/>
    <property type="match status" value="1"/>
</dbReference>
<dbReference type="InterPro" id="IPR038186">
    <property type="entry name" value="CHAD_dom_sf"/>
</dbReference>
<feature type="domain" description="CHAD" evidence="1">
    <location>
        <begin position="7"/>
        <end position="291"/>
    </location>
</feature>
<evidence type="ECO:0000259" key="1">
    <source>
        <dbReference type="PROSITE" id="PS51708"/>
    </source>
</evidence>
<gene>
    <name evidence="2" type="ORF">SAMN02745244_00847</name>
</gene>
<proteinExistence type="predicted"/>
<dbReference type="RefSeq" id="WP_073186307.1">
    <property type="nucleotide sequence ID" value="NZ_FQZG01000011.1"/>
</dbReference>
<keyword evidence="3" id="KW-1185">Reference proteome</keyword>
<dbReference type="InterPro" id="IPR007899">
    <property type="entry name" value="CHAD_dom"/>
</dbReference>
<evidence type="ECO:0000313" key="3">
    <source>
        <dbReference type="Proteomes" id="UP000184512"/>
    </source>
</evidence>
<dbReference type="Proteomes" id="UP000184512">
    <property type="component" value="Unassembled WGS sequence"/>
</dbReference>
<dbReference type="Pfam" id="PF05235">
    <property type="entry name" value="CHAD"/>
    <property type="match status" value="1"/>
</dbReference>
<reference evidence="2 3" key="1">
    <citation type="submission" date="2016-11" db="EMBL/GenBank/DDBJ databases">
        <authorList>
            <person name="Jaros S."/>
            <person name="Januszkiewicz K."/>
            <person name="Wedrychowicz H."/>
        </authorList>
    </citation>
    <scope>NUCLEOTIDE SEQUENCE [LARGE SCALE GENOMIC DNA]</scope>
    <source>
        <strain evidence="2 3">DSM 12906</strain>
    </source>
</reference>
<dbReference type="AlphaFoldDB" id="A0A1M6D5A0"/>
<dbReference type="EMBL" id="FQZG01000011">
    <property type="protein sequence ID" value="SHI68379.1"/>
    <property type="molecule type" value="Genomic_DNA"/>
</dbReference>
<dbReference type="SMART" id="SM00880">
    <property type="entry name" value="CHAD"/>
    <property type="match status" value="1"/>
</dbReference>
<dbReference type="PROSITE" id="PS51708">
    <property type="entry name" value="CHAD"/>
    <property type="match status" value="1"/>
</dbReference>
<accession>A0A1M6D5A0</accession>
<dbReference type="PANTHER" id="PTHR39339:SF1">
    <property type="entry name" value="CHAD DOMAIN-CONTAINING PROTEIN"/>
    <property type="match status" value="1"/>
</dbReference>
<sequence>MADRHRPLAQSEPCAALLLMLAERLWNLRDLEAPAFNDSPDAVHQARVEVRRIRSLLKAFGPVLDDEVSAALIVELKWAGVVLGVPRDAEVAIADLGSLVRGLPSGEVVGPVLERLDSALTHRHAEAMTRLRQAMLSRRWPGIQMGFTELLRLPTNRCEAGTGTLNRLAADIDEKVALRLSRALEQPGEWELWHVVRKAAKEAYYVHDALVSFGIQPAKVERRWRRVTRALGRVQDTVVLAEVLAEVEAQAVLAGEPTDTYQLLHEQLMKRRDRELTKGRTRLRKALHGGH</sequence>
<dbReference type="STRING" id="1123357.SAMN02745244_00847"/>
<organism evidence="2 3">
    <name type="scientific">Tessaracoccus bendigoensis DSM 12906</name>
    <dbReference type="NCBI Taxonomy" id="1123357"/>
    <lineage>
        <taxon>Bacteria</taxon>
        <taxon>Bacillati</taxon>
        <taxon>Actinomycetota</taxon>
        <taxon>Actinomycetes</taxon>
        <taxon>Propionibacteriales</taxon>
        <taxon>Propionibacteriaceae</taxon>
        <taxon>Tessaracoccus</taxon>
    </lineage>
</organism>
<dbReference type="OrthoDB" id="9777271at2"/>
<dbReference type="Gene3D" id="1.40.20.10">
    <property type="entry name" value="CHAD domain"/>
    <property type="match status" value="1"/>
</dbReference>
<protein>
    <submittedName>
        <fullName evidence="2">CHAD domain-containing protein</fullName>
    </submittedName>
</protein>
<evidence type="ECO:0000313" key="2">
    <source>
        <dbReference type="EMBL" id="SHI68379.1"/>
    </source>
</evidence>
<name>A0A1M6D5A0_9ACTN</name>